<organism evidence="1 2">
    <name type="scientific">Prorocentrum cordatum</name>
    <dbReference type="NCBI Taxonomy" id="2364126"/>
    <lineage>
        <taxon>Eukaryota</taxon>
        <taxon>Sar</taxon>
        <taxon>Alveolata</taxon>
        <taxon>Dinophyceae</taxon>
        <taxon>Prorocentrales</taxon>
        <taxon>Prorocentraceae</taxon>
        <taxon>Prorocentrum</taxon>
    </lineage>
</organism>
<dbReference type="InterPro" id="IPR002885">
    <property type="entry name" value="PPR_rpt"/>
</dbReference>
<comment type="caution">
    <text evidence="1">The sequence shown here is derived from an EMBL/GenBank/DDBJ whole genome shotgun (WGS) entry which is preliminary data.</text>
</comment>
<name>A0ABN9TAL0_9DINO</name>
<accession>A0ABN9TAL0</accession>
<protein>
    <recommendedName>
        <fullName evidence="3">Pentatricopeptide repeat-containing protein, chloroplastic</fullName>
    </recommendedName>
</protein>
<evidence type="ECO:0000313" key="1">
    <source>
        <dbReference type="EMBL" id="CAK0842264.1"/>
    </source>
</evidence>
<sequence length="147" mass="16186">MLPIRPGSREGTVSLEVSIKKCEQTKQWSAALQLLREAVQLGVKLLPGHYIATVGACRTSGQWQRALSVLGEMWGSKVEPNVISYCAGVSACEKGGQWQWALSLLSDWSEAKRDPDSPSEYSLQRWDRRVWERPAVAAGCGAAQENV</sequence>
<dbReference type="Pfam" id="PF13812">
    <property type="entry name" value="PPR_3"/>
    <property type="match status" value="1"/>
</dbReference>
<gene>
    <name evidence="1" type="ORF">PCOR1329_LOCUS37209</name>
</gene>
<dbReference type="EMBL" id="CAUYUJ010014514">
    <property type="protein sequence ID" value="CAK0842264.1"/>
    <property type="molecule type" value="Genomic_DNA"/>
</dbReference>
<dbReference type="Proteomes" id="UP001189429">
    <property type="component" value="Unassembled WGS sequence"/>
</dbReference>
<dbReference type="InterPro" id="IPR011990">
    <property type="entry name" value="TPR-like_helical_dom_sf"/>
</dbReference>
<reference evidence="1" key="1">
    <citation type="submission" date="2023-10" db="EMBL/GenBank/DDBJ databases">
        <authorList>
            <person name="Chen Y."/>
            <person name="Shah S."/>
            <person name="Dougan E. K."/>
            <person name="Thang M."/>
            <person name="Chan C."/>
        </authorList>
    </citation>
    <scope>NUCLEOTIDE SEQUENCE [LARGE SCALE GENOMIC DNA]</scope>
</reference>
<evidence type="ECO:0000313" key="2">
    <source>
        <dbReference type="Proteomes" id="UP001189429"/>
    </source>
</evidence>
<evidence type="ECO:0008006" key="3">
    <source>
        <dbReference type="Google" id="ProtNLM"/>
    </source>
</evidence>
<proteinExistence type="predicted"/>
<dbReference type="Gene3D" id="1.25.40.10">
    <property type="entry name" value="Tetratricopeptide repeat domain"/>
    <property type="match status" value="1"/>
</dbReference>
<keyword evidence="2" id="KW-1185">Reference proteome</keyword>